<comment type="cofactor">
    <cofactor evidence="2">
        <name>Mg(2+)</name>
        <dbReference type="ChEBI" id="CHEBI:18420"/>
    </cofactor>
</comment>
<dbReference type="Pfam" id="PF00636">
    <property type="entry name" value="Ribonuclease_3"/>
    <property type="match status" value="2"/>
</dbReference>
<dbReference type="GO" id="GO:0005737">
    <property type="term" value="C:cytoplasm"/>
    <property type="evidence" value="ECO:0007669"/>
    <property type="project" value="TreeGrafter"/>
</dbReference>
<reference evidence="12 13" key="1">
    <citation type="submission" date="2024-01" db="EMBL/GenBank/DDBJ databases">
        <title>A telomere-to-telomere, gap-free genome of sweet tea (Lithocarpus litseifolius).</title>
        <authorList>
            <person name="Zhou J."/>
        </authorList>
    </citation>
    <scope>NUCLEOTIDE SEQUENCE [LARGE SCALE GENOMIC DNA]</scope>
    <source>
        <strain evidence="12">Zhou-2022a</strain>
        <tissue evidence="12">Leaf</tissue>
    </source>
</reference>
<dbReference type="GO" id="GO:0003723">
    <property type="term" value="F:RNA binding"/>
    <property type="evidence" value="ECO:0007669"/>
    <property type="project" value="UniProtKB-UniRule"/>
</dbReference>
<feature type="domain" description="DRBM" evidence="10">
    <location>
        <begin position="288"/>
        <end position="361"/>
    </location>
</feature>
<dbReference type="GO" id="GO:0030422">
    <property type="term" value="P:siRNA processing"/>
    <property type="evidence" value="ECO:0007669"/>
    <property type="project" value="TreeGrafter"/>
</dbReference>
<evidence type="ECO:0000313" key="13">
    <source>
        <dbReference type="Proteomes" id="UP001459277"/>
    </source>
</evidence>
<name>A0AAW2CRL3_9ROSI</name>
<evidence type="ECO:0000256" key="9">
    <source>
        <dbReference type="PROSITE-ProRule" id="PRU00266"/>
    </source>
</evidence>
<dbReference type="Pfam" id="PF00035">
    <property type="entry name" value="dsrm"/>
    <property type="match status" value="1"/>
</dbReference>
<evidence type="ECO:0000259" key="11">
    <source>
        <dbReference type="PROSITE" id="PS50142"/>
    </source>
</evidence>
<dbReference type="GO" id="GO:0046872">
    <property type="term" value="F:metal ion binding"/>
    <property type="evidence" value="ECO:0007669"/>
    <property type="project" value="UniProtKB-KW"/>
</dbReference>
<dbReference type="PROSITE" id="PS50137">
    <property type="entry name" value="DS_RBD"/>
    <property type="match status" value="3"/>
</dbReference>
<dbReference type="CDD" id="cd00593">
    <property type="entry name" value="RIBOc"/>
    <property type="match status" value="2"/>
</dbReference>
<evidence type="ECO:0000256" key="2">
    <source>
        <dbReference type="ARBA" id="ARBA00001946"/>
    </source>
</evidence>
<keyword evidence="6" id="KW-0378">Hydrolase</keyword>
<dbReference type="SMART" id="SM00358">
    <property type="entry name" value="DSRM"/>
    <property type="match status" value="3"/>
</dbReference>
<comment type="cofactor">
    <cofactor evidence="1">
        <name>Mn(2+)</name>
        <dbReference type="ChEBI" id="CHEBI:29035"/>
    </cofactor>
</comment>
<keyword evidence="4" id="KW-0479">Metal-binding</keyword>
<evidence type="ECO:0000313" key="12">
    <source>
        <dbReference type="EMBL" id="KAL0000689.1"/>
    </source>
</evidence>
<accession>A0AAW2CRL3</accession>
<dbReference type="FunFam" id="1.10.1520.10:FF:000004">
    <property type="entry name" value="Endoribonuclease dicer-like 1"/>
    <property type="match status" value="2"/>
</dbReference>
<dbReference type="PANTHER" id="PTHR14950">
    <property type="entry name" value="DICER-RELATED"/>
    <property type="match status" value="1"/>
</dbReference>
<dbReference type="Gene3D" id="1.10.1520.10">
    <property type="entry name" value="Ribonuclease III domain"/>
    <property type="match status" value="2"/>
</dbReference>
<evidence type="ECO:0000256" key="8">
    <source>
        <dbReference type="ARBA" id="ARBA00022884"/>
    </source>
</evidence>
<proteinExistence type="predicted"/>
<dbReference type="Pfam" id="PF14709">
    <property type="entry name" value="DND1_DSRM"/>
    <property type="match status" value="2"/>
</dbReference>
<dbReference type="EMBL" id="JAZDWU010000005">
    <property type="protein sequence ID" value="KAL0000689.1"/>
    <property type="molecule type" value="Genomic_DNA"/>
</dbReference>
<dbReference type="GO" id="GO:0004525">
    <property type="term" value="F:ribonuclease III activity"/>
    <property type="evidence" value="ECO:0007669"/>
    <property type="project" value="InterPro"/>
</dbReference>
<dbReference type="SUPFAM" id="SSF69065">
    <property type="entry name" value="RNase III domain-like"/>
    <property type="match status" value="2"/>
</dbReference>
<dbReference type="InterPro" id="IPR000999">
    <property type="entry name" value="RNase_III_dom"/>
</dbReference>
<evidence type="ECO:0000256" key="1">
    <source>
        <dbReference type="ARBA" id="ARBA00001936"/>
    </source>
</evidence>
<keyword evidence="3" id="KW-0540">Nuclease</keyword>
<protein>
    <submittedName>
        <fullName evidence="12">Uncharacterized protein</fullName>
    </submittedName>
</protein>
<feature type="domain" description="DRBM" evidence="10">
    <location>
        <begin position="661"/>
        <end position="734"/>
    </location>
</feature>
<organism evidence="12 13">
    <name type="scientific">Lithocarpus litseifolius</name>
    <dbReference type="NCBI Taxonomy" id="425828"/>
    <lineage>
        <taxon>Eukaryota</taxon>
        <taxon>Viridiplantae</taxon>
        <taxon>Streptophyta</taxon>
        <taxon>Embryophyta</taxon>
        <taxon>Tracheophyta</taxon>
        <taxon>Spermatophyta</taxon>
        <taxon>Magnoliopsida</taxon>
        <taxon>eudicotyledons</taxon>
        <taxon>Gunneridae</taxon>
        <taxon>Pentapetalae</taxon>
        <taxon>rosids</taxon>
        <taxon>fabids</taxon>
        <taxon>Fagales</taxon>
        <taxon>Fagaceae</taxon>
        <taxon>Lithocarpus</taxon>
    </lineage>
</organism>
<dbReference type="PROSITE" id="PS00517">
    <property type="entry name" value="RNASE_3_1"/>
    <property type="match status" value="1"/>
</dbReference>
<dbReference type="PROSITE" id="PS50142">
    <property type="entry name" value="RNASE_3_2"/>
    <property type="match status" value="2"/>
</dbReference>
<evidence type="ECO:0000256" key="5">
    <source>
        <dbReference type="ARBA" id="ARBA00022759"/>
    </source>
</evidence>
<keyword evidence="5" id="KW-0255">Endonuclease</keyword>
<keyword evidence="8 9" id="KW-0694">RNA-binding</keyword>
<dbReference type="PANTHER" id="PTHR14950:SF49">
    <property type="entry name" value="RIBONUCLEASE 3-LIKE PROTEIN 2-RELATED"/>
    <property type="match status" value="1"/>
</dbReference>
<dbReference type="SUPFAM" id="SSF54768">
    <property type="entry name" value="dsRNA-binding domain-like"/>
    <property type="match status" value="3"/>
</dbReference>
<feature type="domain" description="DRBM" evidence="10">
    <location>
        <begin position="575"/>
        <end position="638"/>
    </location>
</feature>
<gene>
    <name evidence="12" type="ORF">SO802_014470</name>
</gene>
<evidence type="ECO:0000256" key="3">
    <source>
        <dbReference type="ARBA" id="ARBA00022722"/>
    </source>
</evidence>
<comment type="caution">
    <text evidence="12">The sequence shown here is derived from an EMBL/GenBank/DDBJ whole genome shotgun (WGS) entry which is preliminary data.</text>
</comment>
<evidence type="ECO:0000259" key="10">
    <source>
        <dbReference type="PROSITE" id="PS50137"/>
    </source>
</evidence>
<dbReference type="GO" id="GO:0005634">
    <property type="term" value="C:nucleus"/>
    <property type="evidence" value="ECO:0007669"/>
    <property type="project" value="TreeGrafter"/>
</dbReference>
<dbReference type="AlphaFoldDB" id="A0AAW2CRL3"/>
<feature type="domain" description="RNase III" evidence="11">
    <location>
        <begin position="17"/>
        <end position="173"/>
    </location>
</feature>
<dbReference type="SMART" id="SM00535">
    <property type="entry name" value="RIBOc"/>
    <property type="match status" value="2"/>
</dbReference>
<dbReference type="Proteomes" id="UP001459277">
    <property type="component" value="Unassembled WGS sequence"/>
</dbReference>
<dbReference type="Gene3D" id="3.30.160.20">
    <property type="match status" value="3"/>
</dbReference>
<sequence>MDSLLSMEEEEEKSATIVAVEKILSYSFKDKALLVEALTHPAYYNNKNKNINNNGESFRSYQRLEFVGDVVLGLAVSKYLYLEHHSLGPGQLTDLRSVNVGNDKLARVAVRHGLHRYFRHNNNLDVSLLHEVQEFADEVSQEGDIVLHGSIKAPKVLADIVESLAAAIYFDLNFDLQKLWVIFRDLLKPIVTLEVLQQQPHPIDTLYKQCAKQGREVAIKPWRDGAKNIASVYVDGVFVASGFSDQLMDIARLNAAKQALLELAKSMPTNIGRLDFSFGLNKSLEIEGAMQKLHEFCQKKRWAIPSYSIVKAEGPPHAKKYVCLVQIETVDGCLSMEGEEKSKKKVAKNSAASCIIRALLDFCFCFGFAFLVIKSCICKRKKPHQEAKTKMASSKIRAVEKILSYRFKNKSLLEEALTHSSYYNNNNDDDDDESFRSYQRLEFVGDSVLGLALSEYLYLEYPSLGPGQLSPLHDANISNEKLARVAVRHHLDSYIRHNIRDFRRKVQQFADAVSQEDDKVLYASIKAPKILADIVESLAAAIYVDLKFDLQKLWVIFRDLLDPIVTPEVLQQQPHPVTTLYEQCQKQGREVDIKDLSIEAKNIASVYVDGAFVASDISDDKDTARRNAAQLALLKLSKSMPTNLRRLDFSFELNKSFEIEGAKQKLHEVCQKKRWAKPSYSIVKEEGPSNDKKYVYSVQIATEDGGLFMVGEEKSRVKEAENSAASCLIRALLDSNII</sequence>
<feature type="domain" description="RNase III" evidence="11">
    <location>
        <begin position="396"/>
        <end position="547"/>
    </location>
</feature>
<keyword evidence="13" id="KW-1185">Reference proteome</keyword>
<dbReference type="InterPro" id="IPR014720">
    <property type="entry name" value="dsRBD_dom"/>
</dbReference>
<dbReference type="InterPro" id="IPR036389">
    <property type="entry name" value="RNase_III_sf"/>
</dbReference>
<evidence type="ECO:0000256" key="7">
    <source>
        <dbReference type="ARBA" id="ARBA00022842"/>
    </source>
</evidence>
<evidence type="ECO:0000256" key="6">
    <source>
        <dbReference type="ARBA" id="ARBA00022801"/>
    </source>
</evidence>
<evidence type="ECO:0000256" key="4">
    <source>
        <dbReference type="ARBA" id="ARBA00022723"/>
    </source>
</evidence>
<keyword evidence="7" id="KW-0460">Magnesium</keyword>